<dbReference type="InterPro" id="IPR025714">
    <property type="entry name" value="Methyltranfer_dom"/>
</dbReference>
<comment type="caution">
    <text evidence="2">The sequence shown here is derived from an EMBL/GenBank/DDBJ whole genome shotgun (WGS) entry which is preliminary data.</text>
</comment>
<dbReference type="InterPro" id="IPR050210">
    <property type="entry name" value="tRNA_Adenine-N(6)_MTase"/>
</dbReference>
<proteinExistence type="predicted"/>
<dbReference type="GO" id="GO:0032259">
    <property type="term" value="P:methylation"/>
    <property type="evidence" value="ECO:0007669"/>
    <property type="project" value="UniProtKB-KW"/>
</dbReference>
<reference evidence="2" key="2">
    <citation type="journal article" date="2021" name="PeerJ">
        <title>Extensive microbial diversity within the chicken gut microbiome revealed by metagenomics and culture.</title>
        <authorList>
            <person name="Gilroy R."/>
            <person name="Ravi A."/>
            <person name="Getino M."/>
            <person name="Pursley I."/>
            <person name="Horton D.L."/>
            <person name="Alikhan N.F."/>
            <person name="Baker D."/>
            <person name="Gharbi K."/>
            <person name="Hall N."/>
            <person name="Watson M."/>
            <person name="Adriaenssens E.M."/>
            <person name="Foster-Nyarko E."/>
            <person name="Jarju S."/>
            <person name="Secka A."/>
            <person name="Antonio M."/>
            <person name="Oren A."/>
            <person name="Chaudhuri R.R."/>
            <person name="La Ragione R."/>
            <person name="Hildebrand F."/>
            <person name="Pallen M.J."/>
        </authorList>
    </citation>
    <scope>NUCLEOTIDE SEQUENCE</scope>
    <source>
        <strain evidence="2">CHK176-22527</strain>
    </source>
</reference>
<dbReference type="InterPro" id="IPR029063">
    <property type="entry name" value="SAM-dependent_MTases_sf"/>
</dbReference>
<accession>A0A9D1HDB3</accession>
<sequence>MRIENTGFGNIRLIQDPDSFCYGIDAVILADFASGISGRWKSAADLGTGTGIIPFILIHKNPEKSCYVVGMDIQEEAVEMASDSSKMNSMDDRARFFKADVADIAEAQNSETLKSVTDEPLWRTALESDGFDIAVSNPPYFAKGGGIINRKDSKYIARHETTADLDRFMKAAANILKTRGNFFIVHRPSRLVDIFSSGRKYGLEPKTMRMVIPSEGKAPNIVLVHCVKGGGKELKVMSDLIVYNGDGNYSDEIEEIYERQRPRDIT</sequence>
<feature type="domain" description="Methyltransferase" evidence="1">
    <location>
        <begin position="45"/>
        <end position="185"/>
    </location>
</feature>
<reference evidence="2" key="1">
    <citation type="submission" date="2020-10" db="EMBL/GenBank/DDBJ databases">
        <authorList>
            <person name="Gilroy R."/>
        </authorList>
    </citation>
    <scope>NUCLEOTIDE SEQUENCE</scope>
    <source>
        <strain evidence="2">CHK176-22527</strain>
    </source>
</reference>
<evidence type="ECO:0000259" key="1">
    <source>
        <dbReference type="Pfam" id="PF13847"/>
    </source>
</evidence>
<dbReference type="PANTHER" id="PTHR47739:SF1">
    <property type="entry name" value="TRNA1(VAL) (ADENINE(37)-N6)-METHYLTRANSFERASE"/>
    <property type="match status" value="1"/>
</dbReference>
<gene>
    <name evidence="2" type="ORF">IAD12_03415</name>
</gene>
<dbReference type="InterPro" id="IPR002052">
    <property type="entry name" value="DNA_methylase_N6_adenine_CS"/>
</dbReference>
<evidence type="ECO:0000313" key="2">
    <source>
        <dbReference type="EMBL" id="HIT99285.1"/>
    </source>
</evidence>
<evidence type="ECO:0000313" key="3">
    <source>
        <dbReference type="Proteomes" id="UP000824159"/>
    </source>
</evidence>
<keyword evidence="2" id="KW-0489">Methyltransferase</keyword>
<dbReference type="AlphaFoldDB" id="A0A9D1HDB3"/>
<dbReference type="GO" id="GO:0003676">
    <property type="term" value="F:nucleic acid binding"/>
    <property type="evidence" value="ECO:0007669"/>
    <property type="project" value="InterPro"/>
</dbReference>
<dbReference type="Pfam" id="PF13847">
    <property type="entry name" value="Methyltransf_31"/>
    <property type="match status" value="1"/>
</dbReference>
<dbReference type="PROSITE" id="PS00092">
    <property type="entry name" value="N6_MTASE"/>
    <property type="match status" value="1"/>
</dbReference>
<dbReference type="SUPFAM" id="SSF53335">
    <property type="entry name" value="S-adenosyl-L-methionine-dependent methyltransferases"/>
    <property type="match status" value="1"/>
</dbReference>
<dbReference type="GO" id="GO:0008168">
    <property type="term" value="F:methyltransferase activity"/>
    <property type="evidence" value="ECO:0007669"/>
    <property type="project" value="UniProtKB-KW"/>
</dbReference>
<protein>
    <submittedName>
        <fullName evidence="2">Methyltransferase</fullName>
    </submittedName>
</protein>
<dbReference type="Proteomes" id="UP000824159">
    <property type="component" value="Unassembled WGS sequence"/>
</dbReference>
<dbReference type="EMBL" id="DVLX01000034">
    <property type="protein sequence ID" value="HIT99285.1"/>
    <property type="molecule type" value="Genomic_DNA"/>
</dbReference>
<dbReference type="PANTHER" id="PTHR47739">
    <property type="entry name" value="TRNA1(VAL) (ADENINE(37)-N6)-METHYLTRANSFERASE"/>
    <property type="match status" value="1"/>
</dbReference>
<dbReference type="Gene3D" id="3.40.50.150">
    <property type="entry name" value="Vaccinia Virus protein VP39"/>
    <property type="match status" value="1"/>
</dbReference>
<organism evidence="2 3">
    <name type="scientific">Candidatus Allocopromorpha excrementavium</name>
    <dbReference type="NCBI Taxonomy" id="2840741"/>
    <lineage>
        <taxon>Bacteria</taxon>
        <taxon>Bacillati</taxon>
        <taxon>Bacillota</taxon>
        <taxon>Clostridia</taxon>
        <taxon>Eubacteriales</taxon>
        <taxon>Eubacteriaceae</taxon>
        <taxon>Eubacteriaceae incertae sedis</taxon>
        <taxon>Candidatus Allocopromorpha</taxon>
    </lineage>
</organism>
<dbReference type="CDD" id="cd02440">
    <property type="entry name" value="AdoMet_MTases"/>
    <property type="match status" value="1"/>
</dbReference>
<keyword evidence="2" id="KW-0808">Transferase</keyword>
<name>A0A9D1HDB3_9FIRM</name>